<dbReference type="Pfam" id="PF08238">
    <property type="entry name" value="Sel1"/>
    <property type="match status" value="2"/>
</dbReference>
<evidence type="ECO:0000313" key="3">
    <source>
        <dbReference type="Proteomes" id="UP001597158"/>
    </source>
</evidence>
<dbReference type="InterPro" id="IPR006597">
    <property type="entry name" value="Sel1-like"/>
</dbReference>
<organism evidence="2 3">
    <name type="scientific">Thauera mechernichensis</name>
    <dbReference type="NCBI Taxonomy" id="82788"/>
    <lineage>
        <taxon>Bacteria</taxon>
        <taxon>Pseudomonadati</taxon>
        <taxon>Pseudomonadota</taxon>
        <taxon>Betaproteobacteria</taxon>
        <taxon>Rhodocyclales</taxon>
        <taxon>Zoogloeaceae</taxon>
        <taxon>Thauera</taxon>
    </lineage>
</organism>
<dbReference type="Gene3D" id="1.25.40.10">
    <property type="entry name" value="Tetratricopeptide repeat domain"/>
    <property type="match status" value="1"/>
</dbReference>
<dbReference type="PANTHER" id="PTHR43628">
    <property type="entry name" value="ACTIVATOR OF C KINASE PROTEIN 1-RELATED"/>
    <property type="match status" value="1"/>
</dbReference>
<evidence type="ECO:0000313" key="2">
    <source>
        <dbReference type="EMBL" id="MFD1262379.1"/>
    </source>
</evidence>
<keyword evidence="3" id="KW-1185">Reference proteome</keyword>
<dbReference type="RefSeq" id="WP_277831400.1">
    <property type="nucleotide sequence ID" value="NZ_JARQZE010000003.1"/>
</dbReference>
<gene>
    <name evidence="2" type="ORF">ACFQ4M_02210</name>
</gene>
<dbReference type="Proteomes" id="UP001597158">
    <property type="component" value="Unassembled WGS sequence"/>
</dbReference>
<accession>A0ABW3W962</accession>
<comment type="caution">
    <text evidence="2">The sequence shown here is derived from an EMBL/GenBank/DDBJ whole genome shotgun (WGS) entry which is preliminary data.</text>
</comment>
<dbReference type="PANTHER" id="PTHR43628:SF1">
    <property type="entry name" value="CHITIN SYNTHASE REGULATORY FACTOR 2-RELATED"/>
    <property type="match status" value="1"/>
</dbReference>
<dbReference type="EMBL" id="JBHTMC010000002">
    <property type="protein sequence ID" value="MFD1262379.1"/>
    <property type="molecule type" value="Genomic_DNA"/>
</dbReference>
<name>A0ABW3W962_9RHOO</name>
<dbReference type="SMART" id="SM00671">
    <property type="entry name" value="SEL1"/>
    <property type="match status" value="2"/>
</dbReference>
<dbReference type="SUPFAM" id="SSF81901">
    <property type="entry name" value="HCP-like"/>
    <property type="match status" value="1"/>
</dbReference>
<feature type="chain" id="PRO_5045929429" evidence="1">
    <location>
        <begin position="26"/>
        <end position="164"/>
    </location>
</feature>
<evidence type="ECO:0000256" key="1">
    <source>
        <dbReference type="SAM" id="SignalP"/>
    </source>
</evidence>
<keyword evidence="1" id="KW-0732">Signal</keyword>
<sequence>MKTAALRGVLAWLLLLLLQGPVALAEDEGDLSYRHFVDSPRRIKCLYGYVAEKTGDHVSAVRIFEDCIARWNDVYSMIWLAQMLESGVGVARDEARAARLMERGAMSDEVGGYATLARYHWGMALAQGRGVDADPARARHWLQRAADEGDVLAADALLRWGEAD</sequence>
<dbReference type="InterPro" id="IPR011990">
    <property type="entry name" value="TPR-like_helical_dom_sf"/>
</dbReference>
<reference evidence="3" key="1">
    <citation type="journal article" date="2019" name="Int. J. Syst. Evol. Microbiol.">
        <title>The Global Catalogue of Microorganisms (GCM) 10K type strain sequencing project: providing services to taxonomists for standard genome sequencing and annotation.</title>
        <authorList>
            <consortium name="The Broad Institute Genomics Platform"/>
            <consortium name="The Broad Institute Genome Sequencing Center for Infectious Disease"/>
            <person name="Wu L."/>
            <person name="Ma J."/>
        </authorList>
    </citation>
    <scope>NUCLEOTIDE SEQUENCE [LARGE SCALE GENOMIC DNA]</scope>
    <source>
        <strain evidence="3">CCUG 48884</strain>
    </source>
</reference>
<proteinExistence type="predicted"/>
<dbReference type="InterPro" id="IPR052945">
    <property type="entry name" value="Mitotic_Regulator"/>
</dbReference>
<feature type="signal peptide" evidence="1">
    <location>
        <begin position="1"/>
        <end position="25"/>
    </location>
</feature>
<protein>
    <submittedName>
        <fullName evidence="2">Tetratricopeptide repeat protein</fullName>
    </submittedName>
</protein>